<dbReference type="EMBL" id="CP001678">
    <property type="protein sequence ID" value="ACT60418.1"/>
    <property type="molecule type" value="Genomic_DNA"/>
</dbReference>
<feature type="signal peptide" evidence="1">
    <location>
        <begin position="1"/>
        <end position="26"/>
    </location>
</feature>
<dbReference type="AlphaFoldDB" id="C6XQB9"/>
<evidence type="ECO:0008006" key="4">
    <source>
        <dbReference type="Google" id="ProtNLM"/>
    </source>
</evidence>
<sequence length="120" mass="12747">MKNTFSPALFGALVACGTIFSTPAFADGLFQPKTTSEAILTININKADLSSAAKVDEVYQEISDKALNSCMDRGEVLTKNKARAKHADCISSLVNETVKAIDNTQLTARHAPSSVQTASL</sequence>
<feature type="chain" id="PRO_5002971612" description="UrcA family protein" evidence="1">
    <location>
        <begin position="27"/>
        <end position="120"/>
    </location>
</feature>
<evidence type="ECO:0000313" key="3">
    <source>
        <dbReference type="Proteomes" id="UP000002745"/>
    </source>
</evidence>
<evidence type="ECO:0000256" key="1">
    <source>
        <dbReference type="SAM" id="SignalP"/>
    </source>
</evidence>
<dbReference type="RefSeq" id="WP_015828568.1">
    <property type="nucleotide sequence ID" value="NC_012982.1"/>
</dbReference>
<keyword evidence="1" id="KW-0732">Signal</keyword>
<proteinExistence type="predicted"/>
<accession>C6XQB9</accession>
<evidence type="ECO:0000313" key="2">
    <source>
        <dbReference type="EMBL" id="ACT60418.1"/>
    </source>
</evidence>
<gene>
    <name evidence="2" type="ordered locus">Hbal_2745</name>
</gene>
<dbReference type="KEGG" id="hba:Hbal_2745"/>
<dbReference type="NCBIfam" id="TIGR04433">
    <property type="entry name" value="UrcA_uranyl"/>
    <property type="match status" value="1"/>
</dbReference>
<dbReference type="HOGENOM" id="CLU_2046430_0_0_5"/>
<reference evidence="3" key="1">
    <citation type="journal article" date="2011" name="J. Bacteriol.">
        <title>Genome sequences of eight morphologically diverse alphaproteobacteria.</title>
        <authorList>
            <consortium name="US DOE Joint Genome Institute"/>
            <person name="Brown P.J."/>
            <person name="Kysela D.T."/>
            <person name="Buechlein A."/>
            <person name="Hemmerich C."/>
            <person name="Brun Y.V."/>
        </authorList>
    </citation>
    <scope>NUCLEOTIDE SEQUENCE [LARGE SCALE GENOMIC DNA]</scope>
    <source>
        <strain evidence="3">ATCC 49814 / DSM 5838 / IFAM 1418</strain>
    </source>
</reference>
<organism evidence="2 3">
    <name type="scientific">Hirschia baltica (strain ATCC 49814 / DSM 5838 / IFAM 1418)</name>
    <dbReference type="NCBI Taxonomy" id="582402"/>
    <lineage>
        <taxon>Bacteria</taxon>
        <taxon>Pseudomonadati</taxon>
        <taxon>Pseudomonadota</taxon>
        <taxon>Alphaproteobacteria</taxon>
        <taxon>Hyphomonadales</taxon>
        <taxon>Hyphomonadaceae</taxon>
        <taxon>Hirschia</taxon>
    </lineage>
</organism>
<keyword evidence="3" id="KW-1185">Reference proteome</keyword>
<name>C6XQB9_HIRBI</name>
<dbReference type="Proteomes" id="UP000002745">
    <property type="component" value="Chromosome"/>
</dbReference>
<dbReference type="InterPro" id="IPR030972">
    <property type="entry name" value="UrcA_uranyl"/>
</dbReference>
<dbReference type="PROSITE" id="PS51257">
    <property type="entry name" value="PROKAR_LIPOPROTEIN"/>
    <property type="match status" value="1"/>
</dbReference>
<protein>
    <recommendedName>
        <fullName evidence="4">UrcA family protein</fullName>
    </recommendedName>
</protein>